<evidence type="ECO:0000256" key="2">
    <source>
        <dbReference type="ARBA" id="ARBA00010199"/>
    </source>
</evidence>
<feature type="transmembrane region" description="Helical" evidence="8">
    <location>
        <begin position="444"/>
        <end position="461"/>
    </location>
</feature>
<evidence type="ECO:0000256" key="7">
    <source>
        <dbReference type="ARBA" id="ARBA00031636"/>
    </source>
</evidence>
<dbReference type="PANTHER" id="PTHR43298">
    <property type="entry name" value="MULTIDRUG RESISTANCE PROTEIN NORM-RELATED"/>
    <property type="match status" value="1"/>
</dbReference>
<feature type="transmembrane region" description="Helical" evidence="8">
    <location>
        <begin position="276"/>
        <end position="299"/>
    </location>
</feature>
<dbReference type="NCBIfam" id="TIGR02900">
    <property type="entry name" value="spore_V_B"/>
    <property type="match status" value="1"/>
</dbReference>
<evidence type="ECO:0000256" key="8">
    <source>
        <dbReference type="SAM" id="Phobius"/>
    </source>
</evidence>
<keyword evidence="6 8" id="KW-0472">Membrane</keyword>
<sequence>MKKDTFYRNSFLLILSNLITGILGFTFSIILSFKLGPEGIGLYGLVMPIYNLFICLICGGMVTAVSKVSAEYWARKDFVSLKKTIHITLLFDVIWSLIVVTLVFLTSNYISVNIIKDIRAINAVKIICPAMLFVALSSILKGYFYGISKISIPAIIDILEKGLRIVVIVTLTVVLPSKEIGNTVTIAYIALAIGELISLLFLYIFYKISSSKKHFLARGSEGRAQLLFNVLIVSIPLSINGFLSTGLSTVSALIIPRRLMSSGIDYSSALSLIGKLSGMSMSVVFFPMVVINSISIILIPDLSQSLITKNSWEAEDRIKNVFRISFILGLSTLIICSTIPKELGMLIFKRSDLSNFILLASFTAPFVYTSATTFGVLNGLGKQGVLLKNSLIVSVLEIISLYILVGITKINIYGYGITVVITAVITLILNFSEINKKLHLEIDASSITIILLISVLMYFILNVLKNLLPTSLGVLKYIIIVFVGFSQLYICKIVTEKSE</sequence>
<dbReference type="InterPro" id="IPR014249">
    <property type="entry name" value="Spore_V_B"/>
</dbReference>
<comment type="similarity">
    <text evidence="2">Belongs to the multi antimicrobial extrusion (MATE) (TC 2.A.66.1) family.</text>
</comment>
<evidence type="ECO:0000256" key="1">
    <source>
        <dbReference type="ARBA" id="ARBA00004141"/>
    </source>
</evidence>
<organism evidence="9 10">
    <name type="scientific">Clostridium malenominatum</name>
    <dbReference type="NCBI Taxonomy" id="1539"/>
    <lineage>
        <taxon>Bacteria</taxon>
        <taxon>Bacillati</taxon>
        <taxon>Bacillota</taxon>
        <taxon>Clostridia</taxon>
        <taxon>Eubacteriales</taxon>
        <taxon>Clostridiaceae</taxon>
        <taxon>Clostridium</taxon>
    </lineage>
</organism>
<feature type="transmembrane region" description="Helical" evidence="8">
    <location>
        <begin position="356"/>
        <end position="377"/>
    </location>
</feature>
<gene>
    <name evidence="9" type="primary">spoVB</name>
    <name evidence="9" type="ORF">GCM10008905_12640</name>
</gene>
<dbReference type="Pfam" id="PF01943">
    <property type="entry name" value="Polysacc_synt"/>
    <property type="match status" value="1"/>
</dbReference>
<feature type="transmembrane region" description="Helical" evidence="8">
    <location>
        <begin position="226"/>
        <end position="256"/>
    </location>
</feature>
<keyword evidence="3" id="KW-0813">Transport</keyword>
<evidence type="ECO:0000256" key="5">
    <source>
        <dbReference type="ARBA" id="ARBA00022989"/>
    </source>
</evidence>
<feature type="transmembrane region" description="Helical" evidence="8">
    <location>
        <begin position="186"/>
        <end position="206"/>
    </location>
</feature>
<evidence type="ECO:0000256" key="6">
    <source>
        <dbReference type="ARBA" id="ARBA00023136"/>
    </source>
</evidence>
<protein>
    <recommendedName>
        <fullName evidence="7">Multidrug-efflux transporter</fullName>
    </recommendedName>
</protein>
<dbReference type="PANTHER" id="PTHR43298:SF2">
    <property type="entry name" value="FMN_FAD EXPORTER YEEO-RELATED"/>
    <property type="match status" value="1"/>
</dbReference>
<feature type="transmembrane region" description="Helical" evidence="8">
    <location>
        <begin position="152"/>
        <end position="174"/>
    </location>
</feature>
<dbReference type="EMBL" id="BAAACF010000001">
    <property type="protein sequence ID" value="GAA0721810.1"/>
    <property type="molecule type" value="Genomic_DNA"/>
</dbReference>
<feature type="transmembrane region" description="Helical" evidence="8">
    <location>
        <begin position="320"/>
        <end position="340"/>
    </location>
</feature>
<dbReference type="InterPro" id="IPR002797">
    <property type="entry name" value="Polysacc_synth"/>
</dbReference>
<keyword evidence="4 8" id="KW-0812">Transmembrane</keyword>
<feature type="transmembrane region" description="Helical" evidence="8">
    <location>
        <begin position="389"/>
        <end position="407"/>
    </location>
</feature>
<comment type="subcellular location">
    <subcellularLocation>
        <location evidence="1">Membrane</location>
        <topology evidence="1">Multi-pass membrane protein</topology>
    </subcellularLocation>
</comment>
<feature type="transmembrane region" description="Helical" evidence="8">
    <location>
        <begin position="413"/>
        <end position="432"/>
    </location>
</feature>
<dbReference type="InterPro" id="IPR024923">
    <property type="entry name" value="PG_synth_SpoVB"/>
</dbReference>
<reference evidence="9 10" key="1">
    <citation type="journal article" date="2019" name="Int. J. Syst. Evol. Microbiol.">
        <title>The Global Catalogue of Microorganisms (GCM) 10K type strain sequencing project: providing services to taxonomists for standard genome sequencing and annotation.</title>
        <authorList>
            <consortium name="The Broad Institute Genomics Platform"/>
            <consortium name="The Broad Institute Genome Sequencing Center for Infectious Disease"/>
            <person name="Wu L."/>
            <person name="Ma J."/>
        </authorList>
    </citation>
    <scope>NUCLEOTIDE SEQUENCE [LARGE SCALE GENOMIC DNA]</scope>
    <source>
        <strain evidence="9 10">JCM 1405</strain>
    </source>
</reference>
<feature type="transmembrane region" description="Helical" evidence="8">
    <location>
        <begin position="45"/>
        <end position="66"/>
    </location>
</feature>
<dbReference type="Proteomes" id="UP001500339">
    <property type="component" value="Unassembled WGS sequence"/>
</dbReference>
<dbReference type="PIRSF" id="PIRSF038958">
    <property type="entry name" value="PG_synth_SpoVB"/>
    <property type="match status" value="1"/>
</dbReference>
<feature type="transmembrane region" description="Helical" evidence="8">
    <location>
        <begin position="12"/>
        <end position="33"/>
    </location>
</feature>
<name>A0ABN1IV62_9CLOT</name>
<feature type="transmembrane region" description="Helical" evidence="8">
    <location>
        <begin position="87"/>
        <end position="110"/>
    </location>
</feature>
<evidence type="ECO:0000256" key="4">
    <source>
        <dbReference type="ARBA" id="ARBA00022692"/>
    </source>
</evidence>
<evidence type="ECO:0000313" key="10">
    <source>
        <dbReference type="Proteomes" id="UP001500339"/>
    </source>
</evidence>
<comment type="caution">
    <text evidence="9">The sequence shown here is derived from an EMBL/GenBank/DDBJ whole genome shotgun (WGS) entry which is preliminary data.</text>
</comment>
<feature type="transmembrane region" description="Helical" evidence="8">
    <location>
        <begin position="473"/>
        <end position="491"/>
    </location>
</feature>
<accession>A0ABN1IV62</accession>
<keyword evidence="10" id="KW-1185">Reference proteome</keyword>
<evidence type="ECO:0000256" key="3">
    <source>
        <dbReference type="ARBA" id="ARBA00022448"/>
    </source>
</evidence>
<evidence type="ECO:0000313" key="9">
    <source>
        <dbReference type="EMBL" id="GAA0721810.1"/>
    </source>
</evidence>
<proteinExistence type="inferred from homology"/>
<keyword evidence="5 8" id="KW-1133">Transmembrane helix</keyword>
<dbReference type="InterPro" id="IPR050222">
    <property type="entry name" value="MATE_MdtK"/>
</dbReference>
<feature type="transmembrane region" description="Helical" evidence="8">
    <location>
        <begin position="122"/>
        <end position="140"/>
    </location>
</feature>